<protein>
    <submittedName>
        <fullName evidence="1">Uncharacterized protein</fullName>
    </submittedName>
</protein>
<proteinExistence type="predicted"/>
<evidence type="ECO:0000313" key="2">
    <source>
        <dbReference type="Proteomes" id="UP000507470"/>
    </source>
</evidence>
<keyword evidence="2" id="KW-1185">Reference proteome</keyword>
<sequence>MKDTTLSALCKKDDNDEGRTGINRQLNHIKLEKDLVDWQRKHIPTIIPILTDIACEACNKISDKNDREKCSKKFCLSSGTHAIRPSTGVSIIKRKLHNEVFGNKGLPVDETHGVIAELTDMLCSLCSKIKDLVKKKECITKFCLQRKISLVQAPKRIEKAPKHQLSHKHHNIRLSVISKNLRY</sequence>
<accession>A0A6J8EMI1</accession>
<name>A0A6J8EMI1_MYTCO</name>
<dbReference type="Proteomes" id="UP000507470">
    <property type="component" value="Unassembled WGS sequence"/>
</dbReference>
<organism evidence="1 2">
    <name type="scientific">Mytilus coruscus</name>
    <name type="common">Sea mussel</name>
    <dbReference type="NCBI Taxonomy" id="42192"/>
    <lineage>
        <taxon>Eukaryota</taxon>
        <taxon>Metazoa</taxon>
        <taxon>Spiralia</taxon>
        <taxon>Lophotrochozoa</taxon>
        <taxon>Mollusca</taxon>
        <taxon>Bivalvia</taxon>
        <taxon>Autobranchia</taxon>
        <taxon>Pteriomorphia</taxon>
        <taxon>Mytilida</taxon>
        <taxon>Mytiloidea</taxon>
        <taxon>Mytilidae</taxon>
        <taxon>Mytilinae</taxon>
        <taxon>Mytilus</taxon>
    </lineage>
</organism>
<dbReference type="OrthoDB" id="10373484at2759"/>
<dbReference type="AlphaFoldDB" id="A0A6J8EMI1"/>
<reference evidence="1 2" key="1">
    <citation type="submission" date="2020-06" db="EMBL/GenBank/DDBJ databases">
        <authorList>
            <person name="Li R."/>
            <person name="Bekaert M."/>
        </authorList>
    </citation>
    <scope>NUCLEOTIDE SEQUENCE [LARGE SCALE GENOMIC DNA]</scope>
    <source>
        <strain evidence="2">wild</strain>
    </source>
</reference>
<evidence type="ECO:0000313" key="1">
    <source>
        <dbReference type="EMBL" id="CAC5421774.1"/>
    </source>
</evidence>
<dbReference type="EMBL" id="CACVKT020009374">
    <property type="protein sequence ID" value="CAC5421774.1"/>
    <property type="molecule type" value="Genomic_DNA"/>
</dbReference>
<gene>
    <name evidence="1" type="ORF">MCOR_53864</name>
</gene>